<name>D6Y042_BACIE</name>
<dbReference type="RefSeq" id="WP_013173948.1">
    <property type="nucleotide sequence ID" value="NC_014219.1"/>
</dbReference>
<dbReference type="GO" id="GO:0016747">
    <property type="term" value="F:acyltransferase activity, transferring groups other than amino-acyl groups"/>
    <property type="evidence" value="ECO:0007669"/>
    <property type="project" value="InterPro"/>
</dbReference>
<dbReference type="Pfam" id="PF13527">
    <property type="entry name" value="Acetyltransf_9"/>
    <property type="match status" value="1"/>
</dbReference>
<dbReference type="InterPro" id="IPR016181">
    <property type="entry name" value="Acyl_CoA_acyltransferase"/>
</dbReference>
<gene>
    <name evidence="2" type="ordered locus">Bsel_3062</name>
</gene>
<proteinExistence type="predicted"/>
<dbReference type="EMBL" id="CP001791">
    <property type="protein sequence ID" value="ADI00544.1"/>
    <property type="molecule type" value="Genomic_DNA"/>
</dbReference>
<reference evidence="2" key="1">
    <citation type="submission" date="2009-10" db="EMBL/GenBank/DDBJ databases">
        <title>Complete sequence of Bacillus selenitireducens MLS10.</title>
        <authorList>
            <consortium name="US DOE Joint Genome Institute"/>
            <person name="Lucas S."/>
            <person name="Copeland A."/>
            <person name="Lapidus A."/>
            <person name="Glavina del Rio T."/>
            <person name="Dalin E."/>
            <person name="Tice H."/>
            <person name="Bruce D."/>
            <person name="Goodwin L."/>
            <person name="Pitluck S."/>
            <person name="Sims D."/>
            <person name="Brettin T."/>
            <person name="Detter J.C."/>
            <person name="Han C."/>
            <person name="Larimer F."/>
            <person name="Land M."/>
            <person name="Hauser L."/>
            <person name="Kyrpides N."/>
            <person name="Ovchinnikova G."/>
            <person name="Stolz J."/>
        </authorList>
    </citation>
    <scope>NUCLEOTIDE SEQUENCE [LARGE SCALE GENOMIC DNA]</scope>
    <source>
        <strain evidence="2">MLS10</strain>
    </source>
</reference>
<protein>
    <recommendedName>
        <fullName evidence="1">N-acetyltransferase domain-containing protein</fullName>
    </recommendedName>
</protein>
<evidence type="ECO:0000313" key="3">
    <source>
        <dbReference type="Proteomes" id="UP000000271"/>
    </source>
</evidence>
<dbReference type="eggNOG" id="COG3153">
    <property type="taxonomic scope" value="Bacteria"/>
</dbReference>
<dbReference type="SUPFAM" id="SSF55729">
    <property type="entry name" value="Acyl-CoA N-acyltransferases (Nat)"/>
    <property type="match status" value="1"/>
</dbReference>
<dbReference type="AlphaFoldDB" id="D6Y042"/>
<dbReference type="KEGG" id="bse:Bsel_3062"/>
<organism evidence="2 3">
    <name type="scientific">Bacillus selenitireducens (strain ATCC 700615 / DSM 15326 / MLS10)</name>
    <dbReference type="NCBI Taxonomy" id="439292"/>
    <lineage>
        <taxon>Bacteria</taxon>
        <taxon>Bacillati</taxon>
        <taxon>Bacillota</taxon>
        <taxon>Bacilli</taxon>
        <taxon>Bacillales</taxon>
        <taxon>Bacillaceae</taxon>
        <taxon>Salisediminibacterium</taxon>
    </lineage>
</organism>
<dbReference type="Proteomes" id="UP000000271">
    <property type="component" value="Chromosome"/>
</dbReference>
<accession>D6Y042</accession>
<dbReference type="PROSITE" id="PS51186">
    <property type="entry name" value="GNAT"/>
    <property type="match status" value="1"/>
</dbReference>
<dbReference type="Gene3D" id="3.40.630.30">
    <property type="match status" value="1"/>
</dbReference>
<dbReference type="CDD" id="cd04301">
    <property type="entry name" value="NAT_SF"/>
    <property type="match status" value="1"/>
</dbReference>
<dbReference type="InterPro" id="IPR000182">
    <property type="entry name" value="GNAT_dom"/>
</dbReference>
<feature type="domain" description="N-acetyltransferase" evidence="1">
    <location>
        <begin position="1"/>
        <end position="149"/>
    </location>
</feature>
<keyword evidence="3" id="KW-1185">Reference proteome</keyword>
<sequence length="338" mass="37639">MEVRISSKNDTEQIAALFEAVFNKPFDHAEWTWKYDTEGAGYVLVSEGRILGHTGYLRRRMTVHNSVRTMALRVDTMVHPDARGKGAYRMLLEESIRQEREAGITGLYGFPSDMAKGPLIKVTNAKEVSGVPKYRLVTAPVTLASLYLPFIKPFRFLDGLFQRWRFKSDGSKGGLSLKEISDKAGLPSLPEETARTGAIQAIRDQAFFEARYLRHPDPYRLYAVLQEGDTIGLIVTKTVTHERRGRQIEEGRIIDMALIGDADWSQAAHLATTRLADEGAAFVQLWAMPGSVLAEAVKEAGFSSSGSPMTLVVKELNGRDDLGDPEDWHITMGDVDSY</sequence>
<dbReference type="STRING" id="439292.Bsel_3062"/>
<evidence type="ECO:0000259" key="1">
    <source>
        <dbReference type="PROSITE" id="PS51186"/>
    </source>
</evidence>
<evidence type="ECO:0000313" key="2">
    <source>
        <dbReference type="EMBL" id="ADI00544.1"/>
    </source>
</evidence>
<dbReference type="HOGENOM" id="CLU_759956_0_0_9"/>